<sequence length="242" mass="27677">MPGGNSISHRPSGQTKPVRSVQTLLAATKDANKESKVSREPSAKRTHSEVSNEPNSSFDINGFINFQKDLDEIKFSLRDVTTKDDLNEVTKDLVKTSELEDIVSGIVKKLFIKFESSLEKKMNDKISKIQNDMEEKVESLSIENENLKKKLEIISKQFSAMKTDLVETVKVAKQSNISSNYYEQYSRKNNIKVFNFSRREKQNLRQDFINMVKTEMKVTLEERDVVAIHRLPAAHEPSPILL</sequence>
<dbReference type="OrthoDB" id="6062651at2759"/>
<evidence type="ECO:0000313" key="3">
    <source>
        <dbReference type="EMBL" id="CAC5360146.1"/>
    </source>
</evidence>
<reference evidence="3 4" key="1">
    <citation type="submission" date="2020-06" db="EMBL/GenBank/DDBJ databases">
        <authorList>
            <person name="Li R."/>
            <person name="Bekaert M."/>
        </authorList>
    </citation>
    <scope>NUCLEOTIDE SEQUENCE [LARGE SCALE GENOMIC DNA]</scope>
    <source>
        <strain evidence="4">wild</strain>
    </source>
</reference>
<feature type="coiled-coil region" evidence="1">
    <location>
        <begin position="130"/>
        <end position="157"/>
    </location>
</feature>
<dbReference type="AlphaFoldDB" id="A0A6J8A3K7"/>
<evidence type="ECO:0000313" key="4">
    <source>
        <dbReference type="Proteomes" id="UP000507470"/>
    </source>
</evidence>
<dbReference type="Proteomes" id="UP000507470">
    <property type="component" value="Unassembled WGS sequence"/>
</dbReference>
<protein>
    <submittedName>
        <fullName evidence="3">Uncharacterized protein</fullName>
    </submittedName>
</protein>
<feature type="compositionally biased region" description="Polar residues" evidence="2">
    <location>
        <begin position="1"/>
        <end position="25"/>
    </location>
</feature>
<evidence type="ECO:0000256" key="1">
    <source>
        <dbReference type="SAM" id="Coils"/>
    </source>
</evidence>
<accession>A0A6J8A3K7</accession>
<evidence type="ECO:0000256" key="2">
    <source>
        <dbReference type="SAM" id="MobiDB-lite"/>
    </source>
</evidence>
<name>A0A6J8A3K7_MYTCO</name>
<proteinExistence type="predicted"/>
<keyword evidence="4" id="KW-1185">Reference proteome</keyword>
<gene>
    <name evidence="3" type="ORF">MCOR_2726</name>
</gene>
<keyword evidence="1" id="KW-0175">Coiled coil</keyword>
<feature type="compositionally biased region" description="Basic and acidic residues" evidence="2">
    <location>
        <begin position="30"/>
        <end position="50"/>
    </location>
</feature>
<feature type="region of interest" description="Disordered" evidence="2">
    <location>
        <begin position="1"/>
        <end position="54"/>
    </location>
</feature>
<dbReference type="EMBL" id="CACVKT020000545">
    <property type="protein sequence ID" value="CAC5360146.1"/>
    <property type="molecule type" value="Genomic_DNA"/>
</dbReference>
<organism evidence="3 4">
    <name type="scientific">Mytilus coruscus</name>
    <name type="common">Sea mussel</name>
    <dbReference type="NCBI Taxonomy" id="42192"/>
    <lineage>
        <taxon>Eukaryota</taxon>
        <taxon>Metazoa</taxon>
        <taxon>Spiralia</taxon>
        <taxon>Lophotrochozoa</taxon>
        <taxon>Mollusca</taxon>
        <taxon>Bivalvia</taxon>
        <taxon>Autobranchia</taxon>
        <taxon>Pteriomorphia</taxon>
        <taxon>Mytilida</taxon>
        <taxon>Mytiloidea</taxon>
        <taxon>Mytilidae</taxon>
        <taxon>Mytilinae</taxon>
        <taxon>Mytilus</taxon>
    </lineage>
</organism>